<feature type="transmembrane region" description="Helical" evidence="5">
    <location>
        <begin position="507"/>
        <end position="528"/>
    </location>
</feature>
<dbReference type="GO" id="GO:0016020">
    <property type="term" value="C:membrane"/>
    <property type="evidence" value="ECO:0007669"/>
    <property type="project" value="UniProtKB-SubCell"/>
</dbReference>
<evidence type="ECO:0000313" key="7">
    <source>
        <dbReference type="EMBL" id="KAK7872599.1"/>
    </source>
</evidence>
<dbReference type="SUPFAM" id="SSF103473">
    <property type="entry name" value="MFS general substrate transporter"/>
    <property type="match status" value="1"/>
</dbReference>
<dbReference type="InterPro" id="IPR036259">
    <property type="entry name" value="MFS_trans_sf"/>
</dbReference>
<feature type="transmembrane region" description="Helical" evidence="5">
    <location>
        <begin position="225"/>
        <end position="246"/>
    </location>
</feature>
<dbReference type="Proteomes" id="UP001378592">
    <property type="component" value="Unassembled WGS sequence"/>
</dbReference>
<dbReference type="GO" id="GO:0022857">
    <property type="term" value="F:transmembrane transporter activity"/>
    <property type="evidence" value="ECO:0007669"/>
    <property type="project" value="InterPro"/>
</dbReference>
<dbReference type="PROSITE" id="PS50850">
    <property type="entry name" value="MFS"/>
    <property type="match status" value="1"/>
</dbReference>
<dbReference type="EMBL" id="JAZDUA010000022">
    <property type="protein sequence ID" value="KAK7872599.1"/>
    <property type="molecule type" value="Genomic_DNA"/>
</dbReference>
<feature type="transmembrane region" description="Helical" evidence="5">
    <location>
        <begin position="200"/>
        <end position="219"/>
    </location>
</feature>
<dbReference type="InterPro" id="IPR020846">
    <property type="entry name" value="MFS_dom"/>
</dbReference>
<dbReference type="CDD" id="cd17317">
    <property type="entry name" value="MFS_SLC22"/>
    <property type="match status" value="1"/>
</dbReference>
<comment type="caution">
    <text evidence="7">The sequence shown here is derived from an EMBL/GenBank/DDBJ whole genome shotgun (WGS) entry which is preliminary data.</text>
</comment>
<dbReference type="Gene3D" id="1.20.1250.20">
    <property type="entry name" value="MFS general substrate transporter like domains"/>
    <property type="match status" value="1"/>
</dbReference>
<feature type="domain" description="Major facilitator superfamily (MFS) profile" evidence="6">
    <location>
        <begin position="131"/>
        <end position="559"/>
    </location>
</feature>
<evidence type="ECO:0000256" key="2">
    <source>
        <dbReference type="ARBA" id="ARBA00022692"/>
    </source>
</evidence>
<accession>A0AAN9VVX3</accession>
<evidence type="ECO:0000256" key="5">
    <source>
        <dbReference type="SAM" id="Phobius"/>
    </source>
</evidence>
<feature type="transmembrane region" description="Helical" evidence="5">
    <location>
        <begin position="46"/>
        <end position="68"/>
    </location>
</feature>
<reference evidence="7 8" key="1">
    <citation type="submission" date="2024-03" db="EMBL/GenBank/DDBJ databases">
        <title>The genome assembly and annotation of the cricket Gryllus longicercus Weissman &amp; Gray.</title>
        <authorList>
            <person name="Szrajer S."/>
            <person name="Gray D."/>
            <person name="Ylla G."/>
        </authorList>
    </citation>
    <scope>NUCLEOTIDE SEQUENCE [LARGE SCALE GENOMIC DNA]</scope>
    <source>
        <strain evidence="7">DAG 2021-001</strain>
        <tissue evidence="7">Whole body minus gut</tissue>
    </source>
</reference>
<keyword evidence="3 5" id="KW-1133">Transmembrane helix</keyword>
<dbReference type="PANTHER" id="PTHR24064">
    <property type="entry name" value="SOLUTE CARRIER FAMILY 22 MEMBER"/>
    <property type="match status" value="1"/>
</dbReference>
<evidence type="ECO:0000256" key="3">
    <source>
        <dbReference type="ARBA" id="ARBA00022989"/>
    </source>
</evidence>
<evidence type="ECO:0000259" key="6">
    <source>
        <dbReference type="PROSITE" id="PS50850"/>
    </source>
</evidence>
<feature type="transmembrane region" description="Helical" evidence="5">
    <location>
        <begin position="471"/>
        <end position="495"/>
    </location>
</feature>
<proteinExistence type="predicted"/>
<keyword evidence="2 5" id="KW-0812">Transmembrane</keyword>
<evidence type="ECO:0000256" key="1">
    <source>
        <dbReference type="ARBA" id="ARBA00004141"/>
    </source>
</evidence>
<feature type="transmembrane region" description="Helical" evidence="5">
    <location>
        <begin position="286"/>
        <end position="305"/>
    </location>
</feature>
<feature type="transmembrane region" description="Helical" evidence="5">
    <location>
        <begin position="417"/>
        <end position="438"/>
    </location>
</feature>
<evidence type="ECO:0000256" key="4">
    <source>
        <dbReference type="ARBA" id="ARBA00023136"/>
    </source>
</evidence>
<name>A0AAN9VVX3_9ORTH</name>
<evidence type="ECO:0000313" key="8">
    <source>
        <dbReference type="Proteomes" id="UP001378592"/>
    </source>
</evidence>
<gene>
    <name evidence="7" type="ORF">R5R35_001937</name>
</gene>
<sequence>MEFDSVSCYSIYSVQSRERKMAETSASAVDLDEILEEVGQFGKYQITSYLLISLPIFFTVISGTSYVFTAGDLDYRCHIPECLDSGNQYMPPWIANAVPFEGKASHRIPSRCLRYEPANENITSHSPHSVSCPAEMFLNTTIRCNKWVYQRDESTIASEWDITCDENQWKLTLVGTVNSIGYFVTTPIAGYTSDRFGRKAVLLGAISLACFSGLARSFANNYEVFLLWEFLDMALGGSIYETAFVLGMELVGPEKRVLGGAIISAYNGLGEVFLGLIAWAVPYWRWMLRVIYGPAIFLLLYFWILPESVRWLIAHGRMNEADSIIQKAARVNGVVLSDKYLNMMRAASSLEQQAALKDDKADAESTDSVPLKDVLIEVFQSRVLLLRLFVCCCCSCVNMFVFYGLSLNSVTVAGNKYLNFILVSLIELPGYLATYLGMDRFGRKMTLCASLTFSGACCTAYIFVANVEADWMRLVLFMAGKFGITISFTVMYVYATEMFPTQLRHSLLGTCSMFGGLGITVAPQTPLLSRYMEALPLLLFGGMSLATAVLALLLPETVGTKLPDTVEEAENIGRKPVPLTPPRRFSQRDVFSQDCVQSLTLKSASSPDV</sequence>
<dbReference type="AlphaFoldDB" id="A0AAN9VVX3"/>
<protein>
    <recommendedName>
        <fullName evidence="6">Major facilitator superfamily (MFS) profile domain-containing protein</fullName>
    </recommendedName>
</protein>
<feature type="transmembrane region" description="Helical" evidence="5">
    <location>
        <begin position="258"/>
        <end position="280"/>
    </location>
</feature>
<keyword evidence="8" id="KW-1185">Reference proteome</keyword>
<dbReference type="InterPro" id="IPR005829">
    <property type="entry name" value="Sugar_transporter_CS"/>
</dbReference>
<organism evidence="7 8">
    <name type="scientific">Gryllus longicercus</name>
    <dbReference type="NCBI Taxonomy" id="2509291"/>
    <lineage>
        <taxon>Eukaryota</taxon>
        <taxon>Metazoa</taxon>
        <taxon>Ecdysozoa</taxon>
        <taxon>Arthropoda</taxon>
        <taxon>Hexapoda</taxon>
        <taxon>Insecta</taxon>
        <taxon>Pterygota</taxon>
        <taxon>Neoptera</taxon>
        <taxon>Polyneoptera</taxon>
        <taxon>Orthoptera</taxon>
        <taxon>Ensifera</taxon>
        <taxon>Gryllidea</taxon>
        <taxon>Grylloidea</taxon>
        <taxon>Gryllidae</taxon>
        <taxon>Gryllinae</taxon>
        <taxon>Gryllus</taxon>
    </lineage>
</organism>
<dbReference type="PROSITE" id="PS00216">
    <property type="entry name" value="SUGAR_TRANSPORT_1"/>
    <property type="match status" value="1"/>
</dbReference>
<comment type="subcellular location">
    <subcellularLocation>
        <location evidence="1">Membrane</location>
        <topology evidence="1">Multi-pass membrane protein</topology>
    </subcellularLocation>
</comment>
<keyword evidence="4 5" id="KW-0472">Membrane</keyword>
<feature type="transmembrane region" description="Helical" evidence="5">
    <location>
        <begin position="534"/>
        <end position="554"/>
    </location>
</feature>
<dbReference type="Pfam" id="PF07690">
    <property type="entry name" value="MFS_1"/>
    <property type="match status" value="1"/>
</dbReference>
<dbReference type="InterPro" id="IPR011701">
    <property type="entry name" value="MFS"/>
</dbReference>
<feature type="transmembrane region" description="Helical" evidence="5">
    <location>
        <begin position="445"/>
        <end position="465"/>
    </location>
</feature>
<feature type="transmembrane region" description="Helical" evidence="5">
    <location>
        <begin position="384"/>
        <end position="405"/>
    </location>
</feature>